<name>A0A2Z6RMT4_9GLOM</name>
<comment type="caution">
    <text evidence="1">The sequence shown here is derived from an EMBL/GenBank/DDBJ whole genome shotgun (WGS) entry which is preliminary data.</text>
</comment>
<proteinExistence type="predicted"/>
<reference evidence="1 2" key="1">
    <citation type="submission" date="2017-11" db="EMBL/GenBank/DDBJ databases">
        <title>The genome of Rhizophagus clarus HR1 reveals common genetic basis of auxotrophy among arbuscular mycorrhizal fungi.</title>
        <authorList>
            <person name="Kobayashi Y."/>
        </authorList>
    </citation>
    <scope>NUCLEOTIDE SEQUENCE [LARGE SCALE GENOMIC DNA]</scope>
    <source>
        <strain evidence="1 2">HR1</strain>
    </source>
</reference>
<dbReference type="EMBL" id="BEXD01003928">
    <property type="protein sequence ID" value="GBC04106.1"/>
    <property type="molecule type" value="Genomic_DNA"/>
</dbReference>
<keyword evidence="2" id="KW-1185">Reference proteome</keyword>
<accession>A0A2Z6RMT4</accession>
<dbReference type="Proteomes" id="UP000247702">
    <property type="component" value="Unassembled WGS sequence"/>
</dbReference>
<dbReference type="AlphaFoldDB" id="A0A2Z6RMT4"/>
<evidence type="ECO:0000313" key="2">
    <source>
        <dbReference type="Proteomes" id="UP000247702"/>
    </source>
</evidence>
<organism evidence="1 2">
    <name type="scientific">Rhizophagus clarus</name>
    <dbReference type="NCBI Taxonomy" id="94130"/>
    <lineage>
        <taxon>Eukaryota</taxon>
        <taxon>Fungi</taxon>
        <taxon>Fungi incertae sedis</taxon>
        <taxon>Mucoromycota</taxon>
        <taxon>Glomeromycotina</taxon>
        <taxon>Glomeromycetes</taxon>
        <taxon>Glomerales</taxon>
        <taxon>Glomeraceae</taxon>
        <taxon>Rhizophagus</taxon>
    </lineage>
</organism>
<evidence type="ECO:0000313" key="1">
    <source>
        <dbReference type="EMBL" id="GBC04106.1"/>
    </source>
</evidence>
<gene>
    <name evidence="1" type="ORF">RclHR1_05510007</name>
</gene>
<protein>
    <submittedName>
        <fullName evidence="1">Uncharacterized protein</fullName>
    </submittedName>
</protein>
<sequence length="158" mass="18480">MNLQKKKKITTRTAATSRVILPRSILTKQQVQQQTLPPILPQQHTFFQHTHPHFSQQQYDPQLYSLPLTSPQNSQNFNQLEIEQTRRDRMVIVISKLARLIKMYESVKNITIKLVMDCDPIKNQINVLNSDFDHMFGLVNGFCDQKSEQSELNRPTVY</sequence>